<protein>
    <recommendedName>
        <fullName evidence="4">Gem-associated protein 8</fullName>
    </recommendedName>
</protein>
<feature type="compositionally biased region" description="Acidic residues" evidence="1">
    <location>
        <begin position="186"/>
        <end position="198"/>
    </location>
</feature>
<reference evidence="2" key="2">
    <citation type="submission" date="2020-05" db="UniProtKB">
        <authorList>
            <consortium name="EnsemblMetazoa"/>
        </authorList>
    </citation>
    <scope>IDENTIFICATION</scope>
    <source>
        <strain evidence="2">MINIMUS1</strain>
    </source>
</reference>
<name>A0A182W9R2_9DIPT</name>
<keyword evidence="3" id="KW-1185">Reference proteome</keyword>
<sequence>MSEKLVVDQQSLLSNPSWKTVRKTQLNNSMKRVAELECKNVAVGKSREKLLRSRNKRKCKRKKNSRTIKRLCPMKEPTANQCSSEQYQRDNIRRLQPHRGIRAAAGAVPCGELRLKHAQNVWIRTYQRIVKWHGKHQTNYWKHCAQQLKAENDRLKRAMCATRPLTNGNHAVESDSEEELQHSDDPFGDTEDESAEELEAIKGSRERPERRHKRRTSLEEQQREERNELDEEFLAFMEISARHRLEHQRLKNESVHYLDL</sequence>
<evidence type="ECO:0000313" key="3">
    <source>
        <dbReference type="Proteomes" id="UP000075920"/>
    </source>
</evidence>
<feature type="compositionally biased region" description="Basic and acidic residues" evidence="1">
    <location>
        <begin position="199"/>
        <end position="209"/>
    </location>
</feature>
<proteinExistence type="predicted"/>
<dbReference type="Proteomes" id="UP000075920">
    <property type="component" value="Unassembled WGS sequence"/>
</dbReference>
<organism evidence="2 3">
    <name type="scientific">Anopheles minimus</name>
    <dbReference type="NCBI Taxonomy" id="112268"/>
    <lineage>
        <taxon>Eukaryota</taxon>
        <taxon>Metazoa</taxon>
        <taxon>Ecdysozoa</taxon>
        <taxon>Arthropoda</taxon>
        <taxon>Hexapoda</taxon>
        <taxon>Insecta</taxon>
        <taxon>Pterygota</taxon>
        <taxon>Neoptera</taxon>
        <taxon>Endopterygota</taxon>
        <taxon>Diptera</taxon>
        <taxon>Nematocera</taxon>
        <taxon>Culicoidea</taxon>
        <taxon>Culicidae</taxon>
        <taxon>Anophelinae</taxon>
        <taxon>Anopheles</taxon>
    </lineage>
</organism>
<evidence type="ECO:0000256" key="1">
    <source>
        <dbReference type="SAM" id="MobiDB-lite"/>
    </source>
</evidence>
<dbReference type="EnsemblMetazoa" id="AMIN007090-RA">
    <property type="protein sequence ID" value="AMIN007090-PA"/>
    <property type="gene ID" value="AMIN007090"/>
</dbReference>
<feature type="region of interest" description="Disordered" evidence="1">
    <location>
        <begin position="166"/>
        <end position="229"/>
    </location>
</feature>
<accession>A0A182W9R2</accession>
<evidence type="ECO:0000313" key="2">
    <source>
        <dbReference type="EnsemblMetazoa" id="AMIN007090-PA"/>
    </source>
</evidence>
<reference evidence="3" key="1">
    <citation type="submission" date="2013-03" db="EMBL/GenBank/DDBJ databases">
        <title>The Genome Sequence of Anopheles minimus MINIMUS1.</title>
        <authorList>
            <consortium name="The Broad Institute Genomics Platform"/>
            <person name="Neafsey D.E."/>
            <person name="Walton C."/>
            <person name="Walker B."/>
            <person name="Young S.K."/>
            <person name="Zeng Q."/>
            <person name="Gargeya S."/>
            <person name="Fitzgerald M."/>
            <person name="Haas B."/>
            <person name="Abouelleil A."/>
            <person name="Allen A.W."/>
            <person name="Alvarado L."/>
            <person name="Arachchi H.M."/>
            <person name="Berlin A.M."/>
            <person name="Chapman S.B."/>
            <person name="Gainer-Dewar J."/>
            <person name="Goldberg J."/>
            <person name="Griggs A."/>
            <person name="Gujja S."/>
            <person name="Hansen M."/>
            <person name="Howarth C."/>
            <person name="Imamovic A."/>
            <person name="Ireland A."/>
            <person name="Larimer J."/>
            <person name="McCowan C."/>
            <person name="Murphy C."/>
            <person name="Pearson M."/>
            <person name="Poon T.W."/>
            <person name="Priest M."/>
            <person name="Roberts A."/>
            <person name="Saif S."/>
            <person name="Shea T."/>
            <person name="Sisk P."/>
            <person name="Sykes S."/>
            <person name="Wortman J."/>
            <person name="Nusbaum C."/>
            <person name="Birren B."/>
        </authorList>
    </citation>
    <scope>NUCLEOTIDE SEQUENCE [LARGE SCALE GENOMIC DNA]</scope>
    <source>
        <strain evidence="3">MINIMUS1</strain>
    </source>
</reference>
<feature type="compositionally biased region" description="Basic and acidic residues" evidence="1">
    <location>
        <begin position="216"/>
        <end position="226"/>
    </location>
</feature>
<dbReference type="VEuPathDB" id="VectorBase:AMIN007090"/>
<dbReference type="AlphaFoldDB" id="A0A182W9R2"/>
<evidence type="ECO:0008006" key="4">
    <source>
        <dbReference type="Google" id="ProtNLM"/>
    </source>
</evidence>